<keyword evidence="2" id="KW-1133">Transmembrane helix</keyword>
<comment type="caution">
    <text evidence="3">The sequence shown here is derived from an EMBL/GenBank/DDBJ whole genome shotgun (WGS) entry which is preliminary data.</text>
</comment>
<feature type="region of interest" description="Disordered" evidence="1">
    <location>
        <begin position="239"/>
        <end position="312"/>
    </location>
</feature>
<feature type="compositionally biased region" description="Low complexity" evidence="1">
    <location>
        <begin position="288"/>
        <end position="302"/>
    </location>
</feature>
<keyword evidence="2" id="KW-0812">Transmembrane</keyword>
<organism evidence="3 4">
    <name type="scientific">Streptomyces gulbargensis</name>
    <dbReference type="NCBI Taxonomy" id="364901"/>
    <lineage>
        <taxon>Bacteria</taxon>
        <taxon>Bacillati</taxon>
        <taxon>Actinomycetota</taxon>
        <taxon>Actinomycetes</taxon>
        <taxon>Kitasatosporales</taxon>
        <taxon>Streptomycetaceae</taxon>
        <taxon>Streptomyces</taxon>
    </lineage>
</organism>
<evidence type="ECO:0000256" key="1">
    <source>
        <dbReference type="SAM" id="MobiDB-lite"/>
    </source>
</evidence>
<evidence type="ECO:0000313" key="4">
    <source>
        <dbReference type="Proteomes" id="UP001501000"/>
    </source>
</evidence>
<dbReference type="Proteomes" id="UP001501000">
    <property type="component" value="Unassembled WGS sequence"/>
</dbReference>
<keyword evidence="4" id="KW-1185">Reference proteome</keyword>
<protein>
    <recommendedName>
        <fullName evidence="5">Gram-positive cocci surface proteins LPxTG domain-containing protein</fullName>
    </recommendedName>
</protein>
<name>A0ABP7M3Z6_9ACTN</name>
<proteinExistence type="predicted"/>
<sequence length="347" mass="35479">MAPAPPRLRNARALPRPGPRPGAPARPRTAGLRAPLVTLALALALPLSPGLAAAHPAPAPPAVPGPSAVPAPLRAPAVPALPGAPAVPAPAAPDCGAVAGGDFPLVSRLHAGPATYPAGGPFQGWKLDLTNTTAAPCTGIHPVLVLTDRRRALRPEHIRFEFHDARADRWHPVAFELTEEAENVGAFSGFPGFQGFTVPPGHTLTVPVRLAFRADTAPDEVVVNAAVVQRRGADGDWVGQSGDYRLAIGPARSPSSPPADPGRTPVPPSGEPSGAAPDQPASSPPSAPSSTVSPVPSVLPSPEDGHDPSRELALTGREYGLLLAPLAVALALAGAFLVRGARRRRHP</sequence>
<accession>A0ABP7M3Z6</accession>
<dbReference type="EMBL" id="BAABAJ010000006">
    <property type="protein sequence ID" value="GAA3914068.1"/>
    <property type="molecule type" value="Genomic_DNA"/>
</dbReference>
<dbReference type="RefSeq" id="WP_345281722.1">
    <property type="nucleotide sequence ID" value="NZ_BAABAJ010000006.1"/>
</dbReference>
<keyword evidence="2" id="KW-0472">Membrane</keyword>
<feature type="transmembrane region" description="Helical" evidence="2">
    <location>
        <begin position="319"/>
        <end position="338"/>
    </location>
</feature>
<feature type="compositionally biased region" description="Low complexity" evidence="1">
    <location>
        <begin position="272"/>
        <end position="281"/>
    </location>
</feature>
<feature type="region of interest" description="Disordered" evidence="1">
    <location>
        <begin position="1"/>
        <end position="29"/>
    </location>
</feature>
<evidence type="ECO:0000256" key="2">
    <source>
        <dbReference type="SAM" id="Phobius"/>
    </source>
</evidence>
<feature type="compositionally biased region" description="Pro residues" evidence="1">
    <location>
        <begin position="255"/>
        <end position="270"/>
    </location>
</feature>
<evidence type="ECO:0008006" key="5">
    <source>
        <dbReference type="Google" id="ProtNLM"/>
    </source>
</evidence>
<reference evidence="4" key="1">
    <citation type="journal article" date="2019" name="Int. J. Syst. Evol. Microbiol.">
        <title>The Global Catalogue of Microorganisms (GCM) 10K type strain sequencing project: providing services to taxonomists for standard genome sequencing and annotation.</title>
        <authorList>
            <consortium name="The Broad Institute Genomics Platform"/>
            <consortium name="The Broad Institute Genome Sequencing Center for Infectious Disease"/>
            <person name="Wu L."/>
            <person name="Ma J."/>
        </authorList>
    </citation>
    <scope>NUCLEOTIDE SEQUENCE [LARGE SCALE GENOMIC DNA]</scope>
    <source>
        <strain evidence="4">JCM 16956</strain>
    </source>
</reference>
<evidence type="ECO:0000313" key="3">
    <source>
        <dbReference type="EMBL" id="GAA3914068.1"/>
    </source>
</evidence>
<gene>
    <name evidence="3" type="ORF">GCM10022244_24890</name>
</gene>